<feature type="signal peptide" evidence="2">
    <location>
        <begin position="1"/>
        <end position="22"/>
    </location>
</feature>
<dbReference type="STRING" id="1314790.A0A1Y1Z9N4"/>
<reference evidence="4 5" key="1">
    <citation type="submission" date="2016-07" db="EMBL/GenBank/DDBJ databases">
        <title>Pervasive Adenine N6-methylation of Active Genes in Fungi.</title>
        <authorList>
            <consortium name="DOE Joint Genome Institute"/>
            <person name="Mondo S.J."/>
            <person name="Dannebaum R.O."/>
            <person name="Kuo R.C."/>
            <person name="Labutti K."/>
            <person name="Haridas S."/>
            <person name="Kuo A."/>
            <person name="Salamov A."/>
            <person name="Ahrendt S.R."/>
            <person name="Lipzen A."/>
            <person name="Sullivan W."/>
            <person name="Andreopoulos W.B."/>
            <person name="Clum A."/>
            <person name="Lindquist E."/>
            <person name="Daum C."/>
            <person name="Ramamoorthy G.K."/>
            <person name="Gryganskyi A."/>
            <person name="Culley D."/>
            <person name="Magnuson J.K."/>
            <person name="James T.Y."/>
            <person name="O'Malley M.A."/>
            <person name="Stajich J.E."/>
            <person name="Spatafora J.W."/>
            <person name="Visel A."/>
            <person name="Grigoriev I.V."/>
        </authorList>
    </citation>
    <scope>NUCLEOTIDE SEQUENCE [LARGE SCALE GENOMIC DNA]</scope>
    <source>
        <strain evidence="4 5">CBS 931.73</strain>
    </source>
</reference>
<accession>A0A1Y1Z9N4</accession>
<dbReference type="GO" id="GO:0004553">
    <property type="term" value="F:hydrolase activity, hydrolyzing O-glycosyl compounds"/>
    <property type="evidence" value="ECO:0007669"/>
    <property type="project" value="InterPro"/>
</dbReference>
<dbReference type="AlphaFoldDB" id="A0A1Y1Z9N4"/>
<proteinExistence type="predicted"/>
<keyword evidence="2" id="KW-0732">Signal</keyword>
<evidence type="ECO:0000256" key="1">
    <source>
        <dbReference type="SAM" id="MobiDB-lite"/>
    </source>
</evidence>
<dbReference type="GO" id="GO:0016052">
    <property type="term" value="P:carbohydrate catabolic process"/>
    <property type="evidence" value="ECO:0007669"/>
    <property type="project" value="InterPro"/>
</dbReference>
<comment type="caution">
    <text evidence="4">The sequence shown here is derived from an EMBL/GenBank/DDBJ whole genome shotgun (WGS) entry which is preliminary data.</text>
</comment>
<feature type="region of interest" description="Disordered" evidence="1">
    <location>
        <begin position="171"/>
        <end position="192"/>
    </location>
</feature>
<dbReference type="InParanoid" id="A0A1Y1Z9N4"/>
<dbReference type="Proteomes" id="UP000193498">
    <property type="component" value="Unassembled WGS sequence"/>
</dbReference>
<organism evidence="4 5">
    <name type="scientific">Basidiobolus meristosporus CBS 931.73</name>
    <dbReference type="NCBI Taxonomy" id="1314790"/>
    <lineage>
        <taxon>Eukaryota</taxon>
        <taxon>Fungi</taxon>
        <taxon>Fungi incertae sedis</taxon>
        <taxon>Zoopagomycota</taxon>
        <taxon>Entomophthoromycotina</taxon>
        <taxon>Basidiobolomycetes</taxon>
        <taxon>Basidiobolales</taxon>
        <taxon>Basidiobolaceae</taxon>
        <taxon>Basidiobolus</taxon>
    </lineage>
</organism>
<dbReference type="Gene3D" id="2.60.40.1190">
    <property type="match status" value="1"/>
</dbReference>
<dbReference type="SUPFAM" id="SSF49344">
    <property type="entry name" value="CBD9-like"/>
    <property type="match status" value="1"/>
</dbReference>
<dbReference type="OrthoDB" id="59288at2759"/>
<protein>
    <recommendedName>
        <fullName evidence="3">Carbohydrate-binding domain-containing protein</fullName>
    </recommendedName>
</protein>
<dbReference type="GO" id="GO:0030246">
    <property type="term" value="F:carbohydrate binding"/>
    <property type="evidence" value="ECO:0007669"/>
    <property type="project" value="InterPro"/>
</dbReference>
<dbReference type="InterPro" id="IPR010502">
    <property type="entry name" value="Carb-bd_dom_fam9"/>
</dbReference>
<feature type="chain" id="PRO_5012847365" description="Carbohydrate-binding domain-containing protein" evidence="2">
    <location>
        <begin position="23"/>
        <end position="327"/>
    </location>
</feature>
<evidence type="ECO:0000256" key="2">
    <source>
        <dbReference type="SAM" id="SignalP"/>
    </source>
</evidence>
<feature type="domain" description="Carbohydrate-binding" evidence="3">
    <location>
        <begin position="43"/>
        <end position="100"/>
    </location>
</feature>
<feature type="compositionally biased region" description="Low complexity" evidence="1">
    <location>
        <begin position="180"/>
        <end position="190"/>
    </location>
</feature>
<name>A0A1Y1Z9N4_9FUNG</name>
<dbReference type="EMBL" id="MCFE01000012">
    <property type="protein sequence ID" value="ORY06972.1"/>
    <property type="molecule type" value="Genomic_DNA"/>
</dbReference>
<sequence>MLQAFFYTSFLAFLTGSELVVALCDIPQVKRYGVAKAAVPPIIDGNIHDAAWEKAPWTDDFENILGAAVNPVSPVKIRTRAKILWDEGFIYVAAEILDPFIVANLSHIPDSGETAKTLGEAFQFGILNRTDSQQPSDQVIHEVLDVTNDVIKHPRNLWSLEWAIPWSHVSRKRDSGWPPSSGSENQSSGSRGRRRRYLLNLIDNIVFPEKYHLTWNSPPDRDVMNPQWWGTVEFLDSPTAREIVDPEYSVRYILNVLYELQRNYFESFGVYSADLTELMPNATVFRECYLEMPTIELLEDGGKFSIHLKLNESKTGHISDDRLLWFS</sequence>
<keyword evidence="5" id="KW-1185">Reference proteome</keyword>
<dbReference type="Pfam" id="PF06452">
    <property type="entry name" value="CBM9_1"/>
    <property type="match status" value="1"/>
</dbReference>
<evidence type="ECO:0000259" key="3">
    <source>
        <dbReference type="Pfam" id="PF06452"/>
    </source>
</evidence>
<evidence type="ECO:0000313" key="5">
    <source>
        <dbReference type="Proteomes" id="UP000193498"/>
    </source>
</evidence>
<evidence type="ECO:0000313" key="4">
    <source>
        <dbReference type="EMBL" id="ORY06972.1"/>
    </source>
</evidence>
<gene>
    <name evidence="4" type="ORF">K493DRAFT_295735</name>
</gene>